<feature type="domain" description="H15" evidence="4">
    <location>
        <begin position="1"/>
        <end position="85"/>
    </location>
</feature>
<evidence type="ECO:0000256" key="2">
    <source>
        <dbReference type="RuleBase" id="RU003894"/>
    </source>
</evidence>
<reference evidence="5" key="2">
    <citation type="submission" date="2025-09" db="UniProtKB">
        <authorList>
            <consortium name="Ensembl"/>
        </authorList>
    </citation>
    <scope>IDENTIFICATION</scope>
</reference>
<evidence type="ECO:0000259" key="4">
    <source>
        <dbReference type="PROSITE" id="PS51504"/>
    </source>
</evidence>
<reference evidence="5" key="1">
    <citation type="submission" date="2025-08" db="UniProtKB">
        <authorList>
            <consortium name="Ensembl"/>
        </authorList>
    </citation>
    <scope>IDENTIFICATION</scope>
</reference>
<keyword evidence="6" id="KW-1185">Reference proteome</keyword>
<dbReference type="GO" id="GO:0006334">
    <property type="term" value="P:nucleosome assembly"/>
    <property type="evidence" value="ECO:0007669"/>
    <property type="project" value="InterPro"/>
</dbReference>
<dbReference type="SUPFAM" id="SSF46785">
    <property type="entry name" value="Winged helix' DNA-binding domain"/>
    <property type="match status" value="1"/>
</dbReference>
<sequence>ILNIRYASAPSAFRDSARNSPRSPSDVSSYNIFSLAALKKSLAASGYDVEKNNSRLKLVLRSLVTKGMLLQIKGTGASGSFKLNKKWADPKDKATHNQQLAGAKKVKRAAGAAGVKKAVNKPASVVAKKPKSPAKPLKAKAKLPPRPILHLKRSEAPVALLQPNGSFQSHSKLS</sequence>
<evidence type="ECO:0000256" key="1">
    <source>
        <dbReference type="ARBA" id="ARBA00023125"/>
    </source>
</evidence>
<dbReference type="GeneTree" id="ENSGT00940000163269"/>
<dbReference type="AlphaFoldDB" id="A0A8C5T1R1"/>
<evidence type="ECO:0000313" key="5">
    <source>
        <dbReference type="Ensembl" id="ENSLLTP00000023821.1"/>
    </source>
</evidence>
<evidence type="ECO:0000313" key="6">
    <source>
        <dbReference type="Proteomes" id="UP000694406"/>
    </source>
</evidence>
<dbReference type="GO" id="GO:0000786">
    <property type="term" value="C:nucleosome"/>
    <property type="evidence" value="ECO:0007669"/>
    <property type="project" value="InterPro"/>
</dbReference>
<dbReference type="InterPro" id="IPR005819">
    <property type="entry name" value="H1/H5"/>
</dbReference>
<keyword evidence="2" id="KW-0158">Chromosome</keyword>
<name>A0A8C5T1R1_LATLA</name>
<dbReference type="Ensembl" id="ENSLLTT00000024687.1">
    <property type="protein sequence ID" value="ENSLLTP00000023821.1"/>
    <property type="gene ID" value="ENSLLTG00000017563.1"/>
</dbReference>
<keyword evidence="1 2" id="KW-0238">DNA-binding</keyword>
<keyword evidence="2" id="KW-0539">Nucleus</keyword>
<accession>A0A8C5T1R1</accession>
<evidence type="ECO:0000256" key="3">
    <source>
        <dbReference type="SAM" id="MobiDB-lite"/>
    </source>
</evidence>
<dbReference type="PROSITE" id="PS51504">
    <property type="entry name" value="H15"/>
    <property type="match status" value="1"/>
</dbReference>
<feature type="compositionally biased region" description="Basic residues" evidence="3">
    <location>
        <begin position="128"/>
        <end position="143"/>
    </location>
</feature>
<dbReference type="PRINTS" id="PR00624">
    <property type="entry name" value="HISTONEH5"/>
</dbReference>
<comment type="similarity">
    <text evidence="2">Belongs to the histone H1/H5 family.</text>
</comment>
<feature type="region of interest" description="Disordered" evidence="3">
    <location>
        <begin position="121"/>
        <end position="147"/>
    </location>
</feature>
<dbReference type="CDD" id="cd00073">
    <property type="entry name" value="H15"/>
    <property type="match status" value="1"/>
</dbReference>
<organism evidence="5 6">
    <name type="scientific">Laticauda laticaudata</name>
    <name type="common">Blue-ringed sea krait</name>
    <name type="synonym">Blue-lipped sea krait</name>
    <dbReference type="NCBI Taxonomy" id="8630"/>
    <lineage>
        <taxon>Eukaryota</taxon>
        <taxon>Metazoa</taxon>
        <taxon>Chordata</taxon>
        <taxon>Craniata</taxon>
        <taxon>Vertebrata</taxon>
        <taxon>Euteleostomi</taxon>
        <taxon>Lepidosauria</taxon>
        <taxon>Squamata</taxon>
        <taxon>Bifurcata</taxon>
        <taxon>Unidentata</taxon>
        <taxon>Episquamata</taxon>
        <taxon>Toxicofera</taxon>
        <taxon>Serpentes</taxon>
        <taxon>Colubroidea</taxon>
        <taxon>Elapidae</taxon>
        <taxon>Laticaudinae</taxon>
        <taxon>Laticauda</taxon>
    </lineage>
</organism>
<proteinExistence type="inferred from homology"/>
<dbReference type="InterPro" id="IPR036390">
    <property type="entry name" value="WH_DNA-bd_sf"/>
</dbReference>
<dbReference type="GO" id="GO:0005634">
    <property type="term" value="C:nucleus"/>
    <property type="evidence" value="ECO:0007669"/>
    <property type="project" value="UniProtKB-SubCell"/>
</dbReference>
<dbReference type="InterPro" id="IPR005818">
    <property type="entry name" value="Histone_H1/H5_H15"/>
</dbReference>
<dbReference type="GO" id="GO:0003677">
    <property type="term" value="F:DNA binding"/>
    <property type="evidence" value="ECO:0007669"/>
    <property type="project" value="UniProtKB-KW"/>
</dbReference>
<comment type="subcellular location">
    <subcellularLocation>
        <location evidence="2">Nucleus</location>
    </subcellularLocation>
</comment>
<dbReference type="InterPro" id="IPR036388">
    <property type="entry name" value="WH-like_DNA-bd_sf"/>
</dbReference>
<dbReference type="Pfam" id="PF00538">
    <property type="entry name" value="Linker_histone"/>
    <property type="match status" value="1"/>
</dbReference>
<dbReference type="GO" id="GO:0030527">
    <property type="term" value="F:structural constituent of chromatin"/>
    <property type="evidence" value="ECO:0007669"/>
    <property type="project" value="InterPro"/>
</dbReference>
<protein>
    <recommendedName>
        <fullName evidence="4">H15 domain-containing protein</fullName>
    </recommendedName>
</protein>
<dbReference type="Proteomes" id="UP000694406">
    <property type="component" value="Unplaced"/>
</dbReference>
<dbReference type="Gene3D" id="1.10.10.10">
    <property type="entry name" value="Winged helix-like DNA-binding domain superfamily/Winged helix DNA-binding domain"/>
    <property type="match status" value="1"/>
</dbReference>